<evidence type="ECO:0000256" key="2">
    <source>
        <dbReference type="ARBA" id="ARBA00023239"/>
    </source>
</evidence>
<dbReference type="GO" id="GO:0006635">
    <property type="term" value="P:fatty acid beta-oxidation"/>
    <property type="evidence" value="ECO:0007669"/>
    <property type="project" value="TreeGrafter"/>
</dbReference>
<comment type="similarity">
    <text evidence="1">Belongs to the enoyl-CoA hydratase/isomerase family.</text>
</comment>
<dbReference type="Pfam" id="PF00378">
    <property type="entry name" value="ECH_1"/>
    <property type="match status" value="1"/>
</dbReference>
<dbReference type="PANTHER" id="PTHR11941:SF133">
    <property type="entry name" value="1,2-EPOXYPHENYLACETYL-COA ISOMERASE"/>
    <property type="match status" value="1"/>
</dbReference>
<dbReference type="InterPro" id="IPR014748">
    <property type="entry name" value="Enoyl-CoA_hydra_C"/>
</dbReference>
<comment type="caution">
    <text evidence="3">The sequence shown here is derived from an EMBL/GenBank/DDBJ whole genome shotgun (WGS) entry which is preliminary data.</text>
</comment>
<dbReference type="GO" id="GO:0016829">
    <property type="term" value="F:lyase activity"/>
    <property type="evidence" value="ECO:0007669"/>
    <property type="project" value="UniProtKB-KW"/>
</dbReference>
<reference evidence="3" key="1">
    <citation type="journal article" date="2014" name="Int. J. Syst. Evol. Microbiol.">
        <title>Complete genome sequence of Corynebacterium casei LMG S-19264T (=DSM 44701T), isolated from a smear-ripened cheese.</title>
        <authorList>
            <consortium name="US DOE Joint Genome Institute (JGI-PGF)"/>
            <person name="Walter F."/>
            <person name="Albersmeier A."/>
            <person name="Kalinowski J."/>
            <person name="Ruckert C."/>
        </authorList>
    </citation>
    <scope>NUCLEOTIDE SEQUENCE</scope>
    <source>
        <strain evidence="3">CGMCC 1.15478</strain>
    </source>
</reference>
<sequence>MSVTISHGIAHVVVSNPNRGHSLDIDGLDAAAETLKHDTSIRAIVLTGAQEGSFCNGGDVKAFAASSDPGQYLRSIALPFHRFISTLLDADVPTIAAVRGWAAGGGMSLACATDLAIGGPGTQLLPAYPTIGYSTDGGLSWTLPRIVGRRAAASIILTNAPLDAPAAHRLGILSEVVDDDEAVVQRAFELAEQFARGPRGAYAEIKQLLRTSGSLSATEQLQLEVDAIARTAGSDDGREGVAALLDRRAPRFQ</sequence>
<evidence type="ECO:0000313" key="3">
    <source>
        <dbReference type="EMBL" id="GGC52729.1"/>
    </source>
</evidence>
<gene>
    <name evidence="3" type="ORF">GCM10011410_01310</name>
</gene>
<dbReference type="AlphaFoldDB" id="A0A916TZF3"/>
<protein>
    <submittedName>
        <fullName evidence="3">Enoyl-CoA hydratase/isomerase</fullName>
    </submittedName>
</protein>
<dbReference type="PANTHER" id="PTHR11941">
    <property type="entry name" value="ENOYL-COA HYDRATASE-RELATED"/>
    <property type="match status" value="1"/>
</dbReference>
<accession>A0A916TZF3</accession>
<evidence type="ECO:0000313" key="4">
    <source>
        <dbReference type="Proteomes" id="UP000641514"/>
    </source>
</evidence>
<dbReference type="CDD" id="cd06558">
    <property type="entry name" value="crotonase-like"/>
    <property type="match status" value="1"/>
</dbReference>
<dbReference type="InterPro" id="IPR001753">
    <property type="entry name" value="Enoyl-CoA_hydra/iso"/>
</dbReference>
<proteinExistence type="inferred from homology"/>
<dbReference type="InterPro" id="IPR029045">
    <property type="entry name" value="ClpP/crotonase-like_dom_sf"/>
</dbReference>
<keyword evidence="2" id="KW-0456">Lyase</keyword>
<dbReference type="Gene3D" id="1.10.12.10">
    <property type="entry name" value="Lyase 2-enoyl-coa Hydratase, Chain A, domain 2"/>
    <property type="match status" value="1"/>
</dbReference>
<keyword evidence="4" id="KW-1185">Reference proteome</keyword>
<organism evidence="3 4">
    <name type="scientific">Hoyosella rhizosphaerae</name>
    <dbReference type="NCBI Taxonomy" id="1755582"/>
    <lineage>
        <taxon>Bacteria</taxon>
        <taxon>Bacillati</taxon>
        <taxon>Actinomycetota</taxon>
        <taxon>Actinomycetes</taxon>
        <taxon>Mycobacteriales</taxon>
        <taxon>Hoyosellaceae</taxon>
        <taxon>Hoyosella</taxon>
    </lineage>
</organism>
<dbReference type="RefSeq" id="WP_188669704.1">
    <property type="nucleotide sequence ID" value="NZ_BMJH01000001.1"/>
</dbReference>
<evidence type="ECO:0000256" key="1">
    <source>
        <dbReference type="ARBA" id="ARBA00005254"/>
    </source>
</evidence>
<reference evidence="3" key="2">
    <citation type="submission" date="2020-09" db="EMBL/GenBank/DDBJ databases">
        <authorList>
            <person name="Sun Q."/>
            <person name="Zhou Y."/>
        </authorList>
    </citation>
    <scope>NUCLEOTIDE SEQUENCE</scope>
    <source>
        <strain evidence="3">CGMCC 1.15478</strain>
    </source>
</reference>
<dbReference type="Proteomes" id="UP000641514">
    <property type="component" value="Unassembled WGS sequence"/>
</dbReference>
<dbReference type="SUPFAM" id="SSF52096">
    <property type="entry name" value="ClpP/crotonase"/>
    <property type="match status" value="1"/>
</dbReference>
<name>A0A916TZF3_9ACTN</name>
<dbReference type="EMBL" id="BMJH01000001">
    <property type="protein sequence ID" value="GGC52729.1"/>
    <property type="molecule type" value="Genomic_DNA"/>
</dbReference>
<dbReference type="Gene3D" id="3.90.226.10">
    <property type="entry name" value="2-enoyl-CoA Hydratase, Chain A, domain 1"/>
    <property type="match status" value="1"/>
</dbReference>